<reference evidence="1" key="1">
    <citation type="journal article" date="2023" name="Science">
        <title>Genome structures resolve the early diversification of teleost fishes.</title>
        <authorList>
            <person name="Parey E."/>
            <person name="Louis A."/>
            <person name="Montfort J."/>
            <person name="Bouchez O."/>
            <person name="Roques C."/>
            <person name="Iampietro C."/>
            <person name="Lluch J."/>
            <person name="Castinel A."/>
            <person name="Donnadieu C."/>
            <person name="Desvignes T."/>
            <person name="Floi Bucao C."/>
            <person name="Jouanno E."/>
            <person name="Wen M."/>
            <person name="Mejri S."/>
            <person name="Dirks R."/>
            <person name="Jansen H."/>
            <person name="Henkel C."/>
            <person name="Chen W.J."/>
            <person name="Zahm M."/>
            <person name="Cabau C."/>
            <person name="Klopp C."/>
            <person name="Thompson A.W."/>
            <person name="Robinson-Rechavi M."/>
            <person name="Braasch I."/>
            <person name="Lecointre G."/>
            <person name="Bobe J."/>
            <person name="Postlethwait J.H."/>
            <person name="Berthelot C."/>
            <person name="Roest Crollius H."/>
            <person name="Guiguen Y."/>
        </authorList>
    </citation>
    <scope>NUCLEOTIDE SEQUENCE</scope>
    <source>
        <strain evidence="1">NC1722</strain>
    </source>
</reference>
<name>A0AAD7WPB7_9TELE</name>
<keyword evidence="2" id="KW-1185">Reference proteome</keyword>
<comment type="caution">
    <text evidence="1">The sequence shown here is derived from an EMBL/GenBank/DDBJ whole genome shotgun (WGS) entry which is preliminary data.</text>
</comment>
<proteinExistence type="predicted"/>
<evidence type="ECO:0000313" key="2">
    <source>
        <dbReference type="Proteomes" id="UP001221898"/>
    </source>
</evidence>
<organism evidence="1 2">
    <name type="scientific">Aldrovandia affinis</name>
    <dbReference type="NCBI Taxonomy" id="143900"/>
    <lineage>
        <taxon>Eukaryota</taxon>
        <taxon>Metazoa</taxon>
        <taxon>Chordata</taxon>
        <taxon>Craniata</taxon>
        <taxon>Vertebrata</taxon>
        <taxon>Euteleostomi</taxon>
        <taxon>Actinopterygii</taxon>
        <taxon>Neopterygii</taxon>
        <taxon>Teleostei</taxon>
        <taxon>Notacanthiformes</taxon>
        <taxon>Halosauridae</taxon>
        <taxon>Aldrovandia</taxon>
    </lineage>
</organism>
<dbReference type="AlphaFoldDB" id="A0AAD7WPB7"/>
<dbReference type="Proteomes" id="UP001221898">
    <property type="component" value="Unassembled WGS sequence"/>
</dbReference>
<sequence length="81" mass="8577">MLLKHALNIQSRWPLLQPAPHNPVTASVGGAGRPRGKLQYVGCAEAILAPGIKEGGVKDIVLQVEVSSFIYEGPPLPGPRN</sequence>
<dbReference type="EMBL" id="JAINUG010000054">
    <property type="protein sequence ID" value="KAJ8404337.1"/>
    <property type="molecule type" value="Genomic_DNA"/>
</dbReference>
<protein>
    <submittedName>
        <fullName evidence="1">Uncharacterized protein</fullName>
    </submittedName>
</protein>
<accession>A0AAD7WPB7</accession>
<gene>
    <name evidence="1" type="ORF">AAFF_G00341100</name>
</gene>
<evidence type="ECO:0000313" key="1">
    <source>
        <dbReference type="EMBL" id="KAJ8404337.1"/>
    </source>
</evidence>